<proteinExistence type="predicted"/>
<evidence type="ECO:0000313" key="3">
    <source>
        <dbReference type="Proteomes" id="UP000007875"/>
    </source>
</evidence>
<dbReference type="AlphaFoldDB" id="H2YXY3"/>
<feature type="chain" id="PRO_5003578392" description="G-protein coupled receptors family 1 profile domain-containing protein" evidence="1">
    <location>
        <begin position="20"/>
        <end position="176"/>
    </location>
</feature>
<reference evidence="2" key="3">
    <citation type="submission" date="2025-09" db="UniProtKB">
        <authorList>
            <consortium name="Ensembl"/>
        </authorList>
    </citation>
    <scope>IDENTIFICATION</scope>
</reference>
<evidence type="ECO:0008006" key="4">
    <source>
        <dbReference type="Google" id="ProtNLM"/>
    </source>
</evidence>
<dbReference type="GeneTree" id="ENSGT00940000164218"/>
<accession>H2YXY3</accession>
<keyword evidence="1" id="KW-0732">Signal</keyword>
<dbReference type="Proteomes" id="UP000007875">
    <property type="component" value="Unassembled WGS sequence"/>
</dbReference>
<keyword evidence="3" id="KW-1185">Reference proteome</keyword>
<name>H2YXY3_CIOSA</name>
<evidence type="ECO:0000313" key="2">
    <source>
        <dbReference type="Ensembl" id="ENSCSAVP00000010194.1"/>
    </source>
</evidence>
<sequence>MLCGFADLIIITNAVLVGSGTLMESVSYLFVPARAPADPEERARPPRETAHANLGGRERAAAVIQIPAVARTVAGLVEHASVPIPVAVMPVGMGMVRGASMMSTNAVATMIAPKSARIRLALTHAAAMPVTVRMANPAQISTSVARAHTTVLTTAKTQHPASLAHVMLASGQPTEE</sequence>
<reference evidence="2" key="2">
    <citation type="submission" date="2025-08" db="UniProtKB">
        <authorList>
            <consortium name="Ensembl"/>
        </authorList>
    </citation>
    <scope>IDENTIFICATION</scope>
</reference>
<dbReference type="Ensembl" id="ENSCSAVT00000010318.1">
    <property type="protein sequence ID" value="ENSCSAVP00000010194.1"/>
    <property type="gene ID" value="ENSCSAVG00000006017.1"/>
</dbReference>
<protein>
    <recommendedName>
        <fullName evidence="4">G-protein coupled receptors family 1 profile domain-containing protein</fullName>
    </recommendedName>
</protein>
<dbReference type="HOGENOM" id="CLU_1524598_0_0_1"/>
<evidence type="ECO:0000256" key="1">
    <source>
        <dbReference type="SAM" id="SignalP"/>
    </source>
</evidence>
<organism evidence="2 3">
    <name type="scientific">Ciona savignyi</name>
    <name type="common">Pacific transparent sea squirt</name>
    <dbReference type="NCBI Taxonomy" id="51511"/>
    <lineage>
        <taxon>Eukaryota</taxon>
        <taxon>Metazoa</taxon>
        <taxon>Chordata</taxon>
        <taxon>Tunicata</taxon>
        <taxon>Ascidiacea</taxon>
        <taxon>Phlebobranchia</taxon>
        <taxon>Cionidae</taxon>
        <taxon>Ciona</taxon>
    </lineage>
</organism>
<feature type="signal peptide" evidence="1">
    <location>
        <begin position="1"/>
        <end position="19"/>
    </location>
</feature>
<reference evidence="3" key="1">
    <citation type="submission" date="2003-08" db="EMBL/GenBank/DDBJ databases">
        <authorList>
            <person name="Birren B."/>
            <person name="Nusbaum C."/>
            <person name="Abebe A."/>
            <person name="Abouelleil A."/>
            <person name="Adekoya E."/>
            <person name="Ait-zahra M."/>
            <person name="Allen N."/>
            <person name="Allen T."/>
            <person name="An P."/>
            <person name="Anderson M."/>
            <person name="Anderson S."/>
            <person name="Arachchi H."/>
            <person name="Armbruster J."/>
            <person name="Bachantsang P."/>
            <person name="Baldwin J."/>
            <person name="Barry A."/>
            <person name="Bayul T."/>
            <person name="Blitshsteyn B."/>
            <person name="Bloom T."/>
            <person name="Blye J."/>
            <person name="Boguslavskiy L."/>
            <person name="Borowsky M."/>
            <person name="Boukhgalter B."/>
            <person name="Brunache A."/>
            <person name="Butler J."/>
            <person name="Calixte N."/>
            <person name="Calvo S."/>
            <person name="Camarata J."/>
            <person name="Campo K."/>
            <person name="Chang J."/>
            <person name="Cheshatsang Y."/>
            <person name="Citroen M."/>
            <person name="Collymore A."/>
            <person name="Considine T."/>
            <person name="Cook A."/>
            <person name="Cooke P."/>
            <person name="Corum B."/>
            <person name="Cuomo C."/>
            <person name="David R."/>
            <person name="Dawoe T."/>
            <person name="Degray S."/>
            <person name="Dodge S."/>
            <person name="Dooley K."/>
            <person name="Dorje P."/>
            <person name="Dorjee K."/>
            <person name="Dorris L."/>
            <person name="Duffey N."/>
            <person name="Dupes A."/>
            <person name="Elkins T."/>
            <person name="Engels R."/>
            <person name="Erickson J."/>
            <person name="Farina A."/>
            <person name="Faro S."/>
            <person name="Ferreira P."/>
            <person name="Fischer H."/>
            <person name="Fitzgerald M."/>
            <person name="Foley K."/>
            <person name="Gage D."/>
            <person name="Galagan J."/>
            <person name="Gearin G."/>
            <person name="Gnerre S."/>
            <person name="Gnirke A."/>
            <person name="Goyette A."/>
            <person name="Graham J."/>
            <person name="Grandbois E."/>
            <person name="Gyaltsen K."/>
            <person name="Hafez N."/>
            <person name="Hagopian D."/>
            <person name="Hagos B."/>
            <person name="Hall J."/>
            <person name="Hatcher B."/>
            <person name="Heller A."/>
            <person name="Higgins H."/>
            <person name="Honan T."/>
            <person name="Horn A."/>
            <person name="Houde N."/>
            <person name="Hughes L."/>
            <person name="Hulme W."/>
            <person name="Husby E."/>
            <person name="Iliev I."/>
            <person name="Jaffe D."/>
            <person name="Jones C."/>
            <person name="Kamal M."/>
            <person name="Kamat A."/>
            <person name="Kamvysselis M."/>
            <person name="Karlsson E."/>
            <person name="Kells C."/>
            <person name="Kieu A."/>
            <person name="Kisner P."/>
            <person name="Kodira C."/>
            <person name="Kulbokas E."/>
            <person name="Labutti K."/>
            <person name="Lama D."/>
            <person name="Landers T."/>
            <person name="Leger J."/>
            <person name="Levine S."/>
            <person name="Lewis D."/>
            <person name="Lewis T."/>
            <person name="Lindblad-toh K."/>
            <person name="Liu X."/>
            <person name="Lokyitsang T."/>
            <person name="Lokyitsang Y."/>
            <person name="Lucien O."/>
            <person name="Lui A."/>
            <person name="Ma L.J."/>
            <person name="Mabbitt R."/>
            <person name="Macdonald J."/>
            <person name="Maclean C."/>
            <person name="Major J."/>
            <person name="Manning J."/>
            <person name="Marabella R."/>
            <person name="Maru K."/>
            <person name="Matthews C."/>
            <person name="Mauceli E."/>
            <person name="Mccarthy M."/>
            <person name="Mcdonough S."/>
            <person name="Mcghee T."/>
            <person name="Meldrim J."/>
            <person name="Meneus L."/>
            <person name="Mesirov J."/>
            <person name="Mihalev A."/>
            <person name="Mihova T."/>
            <person name="Mikkelsen T."/>
            <person name="Mlenga V."/>
            <person name="Moru K."/>
            <person name="Mozes J."/>
            <person name="Mulrain L."/>
            <person name="Munson G."/>
            <person name="Naylor J."/>
            <person name="Newes C."/>
            <person name="Nguyen C."/>
            <person name="Nguyen N."/>
            <person name="Nguyen T."/>
            <person name="Nicol R."/>
            <person name="Nielsen C."/>
            <person name="Nizzari M."/>
            <person name="Norbu C."/>
            <person name="Norbu N."/>
            <person name="O'donnell P."/>
            <person name="Okoawo O."/>
            <person name="O'leary S."/>
            <person name="Omotosho B."/>
            <person name="O'neill K."/>
            <person name="Osman S."/>
            <person name="Parker S."/>
            <person name="Perrin D."/>
            <person name="Phunkhang P."/>
            <person name="Piqani B."/>
            <person name="Purcell S."/>
            <person name="Rachupka T."/>
            <person name="Ramasamy U."/>
            <person name="Rameau R."/>
            <person name="Ray V."/>
            <person name="Raymond C."/>
            <person name="Retta R."/>
            <person name="Richardson S."/>
            <person name="Rise C."/>
            <person name="Rodriguez J."/>
            <person name="Rogers J."/>
            <person name="Rogov P."/>
            <person name="Rutman M."/>
            <person name="Schupbach R."/>
            <person name="Seaman C."/>
            <person name="Settipalli S."/>
            <person name="Sharpe T."/>
            <person name="Sheridan J."/>
            <person name="Sherpa N."/>
            <person name="Shi J."/>
            <person name="Smirnov S."/>
            <person name="Smith C."/>
            <person name="Sougnez C."/>
            <person name="Spencer B."/>
            <person name="Stalker J."/>
            <person name="Stange-thomann N."/>
            <person name="Stavropoulos S."/>
            <person name="Stetson K."/>
            <person name="Stone C."/>
            <person name="Stone S."/>
            <person name="Stubbs M."/>
            <person name="Talamas J."/>
            <person name="Tchuinga P."/>
            <person name="Tenzing P."/>
            <person name="Tesfaye S."/>
            <person name="Theodore J."/>
            <person name="Thoulutsang Y."/>
            <person name="Topham K."/>
            <person name="Towey S."/>
            <person name="Tsamla T."/>
            <person name="Tsomo N."/>
            <person name="Vallee D."/>
            <person name="Vassiliev H."/>
            <person name="Venkataraman V."/>
            <person name="Vinson J."/>
            <person name="Vo A."/>
            <person name="Wade C."/>
            <person name="Wang S."/>
            <person name="Wangchuk T."/>
            <person name="Wangdi T."/>
            <person name="Whittaker C."/>
            <person name="Wilkinson J."/>
            <person name="Wu Y."/>
            <person name="Wyman D."/>
            <person name="Yadav S."/>
            <person name="Yang S."/>
            <person name="Yang X."/>
            <person name="Yeager S."/>
            <person name="Yee E."/>
            <person name="Young G."/>
            <person name="Zainoun J."/>
            <person name="Zembeck L."/>
            <person name="Zimmer A."/>
            <person name="Zody M."/>
            <person name="Lander E."/>
        </authorList>
    </citation>
    <scope>NUCLEOTIDE SEQUENCE [LARGE SCALE GENOMIC DNA]</scope>
</reference>